<dbReference type="RefSeq" id="XP_664270.1">
    <property type="nucleotide sequence ID" value="XM_659178.1"/>
</dbReference>
<organism evidence="6 7">
    <name type="scientific">Emericella nidulans (strain FGSC A4 / ATCC 38163 / CBS 112.46 / NRRL 194 / M139)</name>
    <name type="common">Aspergillus nidulans</name>
    <dbReference type="NCBI Taxonomy" id="227321"/>
    <lineage>
        <taxon>Eukaryota</taxon>
        <taxon>Fungi</taxon>
        <taxon>Dikarya</taxon>
        <taxon>Ascomycota</taxon>
        <taxon>Pezizomycotina</taxon>
        <taxon>Eurotiomycetes</taxon>
        <taxon>Eurotiomycetidae</taxon>
        <taxon>Eurotiales</taxon>
        <taxon>Aspergillaceae</taxon>
        <taxon>Aspergillus</taxon>
        <taxon>Aspergillus subgen. Nidulantes</taxon>
    </lineage>
</organism>
<evidence type="ECO:0000256" key="4">
    <source>
        <dbReference type="SAM" id="Phobius"/>
    </source>
</evidence>
<evidence type="ECO:0000313" key="7">
    <source>
        <dbReference type="Proteomes" id="UP000000560"/>
    </source>
</evidence>
<dbReference type="AlphaFoldDB" id="Q5AYG4"/>
<evidence type="ECO:0000256" key="2">
    <source>
        <dbReference type="ARBA" id="ARBA00022771"/>
    </source>
</evidence>
<keyword evidence="7" id="KW-1185">Reference proteome</keyword>
<feature type="transmembrane region" description="Helical" evidence="4">
    <location>
        <begin position="12"/>
        <end position="30"/>
    </location>
</feature>
<accession>Q5AYG4</accession>
<dbReference type="Proteomes" id="UP000000560">
    <property type="component" value="Chromosome I"/>
</dbReference>
<gene>
    <name evidence="6" type="ORF">ANIA_06666</name>
</gene>
<dbReference type="GeneID" id="2870456"/>
<keyword evidence="4" id="KW-0812">Transmembrane</keyword>
<dbReference type="HOGENOM" id="CLU_1098492_0_0_1"/>
<evidence type="ECO:0000313" key="6">
    <source>
        <dbReference type="EMBL" id="CBF71209.1"/>
    </source>
</evidence>
<reference evidence="7" key="2">
    <citation type="journal article" date="2009" name="Fungal Genet. Biol.">
        <title>The 2008 update of the Aspergillus nidulans genome annotation: a community effort.</title>
        <authorList>
            <person name="Wortman J.R."/>
            <person name="Gilsenan J.M."/>
            <person name="Joardar V."/>
            <person name="Deegan J."/>
            <person name="Clutterbuck J."/>
            <person name="Andersen M.R."/>
            <person name="Archer D."/>
            <person name="Bencina M."/>
            <person name="Braus G."/>
            <person name="Coutinho P."/>
            <person name="von Dohren H."/>
            <person name="Doonan J."/>
            <person name="Driessen A.J."/>
            <person name="Durek P."/>
            <person name="Espeso E."/>
            <person name="Fekete E."/>
            <person name="Flipphi M."/>
            <person name="Estrada C.G."/>
            <person name="Geysens S."/>
            <person name="Goldman G."/>
            <person name="de Groot P.W."/>
            <person name="Hansen K."/>
            <person name="Harris S.D."/>
            <person name="Heinekamp T."/>
            <person name="Helmstaedt K."/>
            <person name="Henrissat B."/>
            <person name="Hofmann G."/>
            <person name="Homan T."/>
            <person name="Horio T."/>
            <person name="Horiuchi H."/>
            <person name="James S."/>
            <person name="Jones M."/>
            <person name="Karaffa L."/>
            <person name="Karanyi Z."/>
            <person name="Kato M."/>
            <person name="Keller N."/>
            <person name="Kelly D.E."/>
            <person name="Kiel J.A."/>
            <person name="Kim J.M."/>
            <person name="van der Klei I.J."/>
            <person name="Klis F.M."/>
            <person name="Kovalchuk A."/>
            <person name="Krasevec N."/>
            <person name="Kubicek C.P."/>
            <person name="Liu B."/>
            <person name="Maccabe A."/>
            <person name="Meyer V."/>
            <person name="Mirabito P."/>
            <person name="Miskei M."/>
            <person name="Mos M."/>
            <person name="Mullins J."/>
            <person name="Nelson D.R."/>
            <person name="Nielsen J."/>
            <person name="Oakley B.R."/>
            <person name="Osmani S.A."/>
            <person name="Pakula T."/>
            <person name="Paszewski A."/>
            <person name="Paulsen I."/>
            <person name="Pilsyk S."/>
            <person name="Pocsi I."/>
            <person name="Punt P.J."/>
            <person name="Ram A.F."/>
            <person name="Ren Q."/>
            <person name="Robellet X."/>
            <person name="Robson G."/>
            <person name="Seiboth B."/>
            <person name="van Solingen P."/>
            <person name="Specht T."/>
            <person name="Sun J."/>
            <person name="Taheri-Talesh N."/>
            <person name="Takeshita N."/>
            <person name="Ussery D."/>
            <person name="vanKuyk P.A."/>
            <person name="Visser H."/>
            <person name="van de Vondervoort P.J."/>
            <person name="de Vries R.P."/>
            <person name="Walton J."/>
            <person name="Xiang X."/>
            <person name="Xiong Y."/>
            <person name="Zeng A.P."/>
            <person name="Brandt B.W."/>
            <person name="Cornell M.J."/>
            <person name="van den Hondel C.A."/>
            <person name="Visser J."/>
            <person name="Oliver S.G."/>
            <person name="Turner G."/>
        </authorList>
    </citation>
    <scope>GENOME REANNOTATION</scope>
    <source>
        <strain evidence="7">FGSC A4 / ATCC 38163 / CBS 112.46 / NRRL 194 / M139</strain>
    </source>
</reference>
<dbReference type="GO" id="GO:0008270">
    <property type="term" value="F:zinc ion binding"/>
    <property type="evidence" value="ECO:0007669"/>
    <property type="project" value="UniProtKB-KW"/>
</dbReference>
<dbReference type="OMA" id="KWNGVEM"/>
<proteinExistence type="predicted"/>
<dbReference type="EMBL" id="BN001301">
    <property type="protein sequence ID" value="CBF71209.1"/>
    <property type="molecule type" value="Genomic_DNA"/>
</dbReference>
<evidence type="ECO:0000256" key="1">
    <source>
        <dbReference type="ARBA" id="ARBA00022723"/>
    </source>
</evidence>
<dbReference type="OrthoDB" id="8121437at2759"/>
<dbReference type="InParanoid" id="Q5AYG4"/>
<dbReference type="SMART" id="SM01328">
    <property type="entry name" value="zf-3CxxC"/>
    <property type="match status" value="1"/>
</dbReference>
<keyword evidence="3" id="KW-0862">Zinc</keyword>
<reference evidence="7" key="1">
    <citation type="journal article" date="2005" name="Nature">
        <title>Sequencing of Aspergillus nidulans and comparative analysis with A. fumigatus and A. oryzae.</title>
        <authorList>
            <person name="Galagan J.E."/>
            <person name="Calvo S.E."/>
            <person name="Cuomo C."/>
            <person name="Ma L.J."/>
            <person name="Wortman J.R."/>
            <person name="Batzoglou S."/>
            <person name="Lee S.I."/>
            <person name="Basturkmen M."/>
            <person name="Spevak C.C."/>
            <person name="Clutterbuck J."/>
            <person name="Kapitonov V."/>
            <person name="Jurka J."/>
            <person name="Scazzocchio C."/>
            <person name="Farman M."/>
            <person name="Butler J."/>
            <person name="Purcell S."/>
            <person name="Harris S."/>
            <person name="Braus G.H."/>
            <person name="Draht O."/>
            <person name="Busch S."/>
            <person name="D'Enfert C."/>
            <person name="Bouchier C."/>
            <person name="Goldman G.H."/>
            <person name="Bell-Pedersen D."/>
            <person name="Griffiths-Jones S."/>
            <person name="Doonan J.H."/>
            <person name="Yu J."/>
            <person name="Vienken K."/>
            <person name="Pain A."/>
            <person name="Freitag M."/>
            <person name="Selker E.U."/>
            <person name="Archer D.B."/>
            <person name="Penalva M.A."/>
            <person name="Oakley B.R."/>
            <person name="Momany M."/>
            <person name="Tanaka T."/>
            <person name="Kumagai T."/>
            <person name="Asai K."/>
            <person name="Machida M."/>
            <person name="Nierman W.C."/>
            <person name="Denning D.W."/>
            <person name="Caddick M."/>
            <person name="Hynes M."/>
            <person name="Paoletti M."/>
            <person name="Fischer R."/>
            <person name="Miller B."/>
            <person name="Dyer P."/>
            <person name="Sachs M.S."/>
            <person name="Osmani S.A."/>
            <person name="Birren B.W."/>
        </authorList>
    </citation>
    <scope>NUCLEOTIDE SEQUENCE [LARGE SCALE GENOMIC DNA]</scope>
    <source>
        <strain evidence="7">FGSC A4 / ATCC 38163 / CBS 112.46 / NRRL 194 / M139</strain>
    </source>
</reference>
<dbReference type="KEGG" id="ani:ANIA_06666"/>
<dbReference type="Pfam" id="PF13695">
    <property type="entry name" value="Zn_ribbon_3CxxC"/>
    <property type="match status" value="1"/>
</dbReference>
<evidence type="ECO:0000256" key="3">
    <source>
        <dbReference type="ARBA" id="ARBA00022833"/>
    </source>
</evidence>
<keyword evidence="2" id="KW-0863">Zinc-finger</keyword>
<accession>C8V1F5</accession>
<dbReference type="eggNOG" id="ENOG502SPG4">
    <property type="taxonomic scope" value="Eukaryota"/>
</dbReference>
<keyword evidence="4" id="KW-0472">Membrane</keyword>
<dbReference type="VEuPathDB" id="FungiDB:AN6666"/>
<protein>
    <recommendedName>
        <fullName evidence="5">3CxxC-type domain-containing protein</fullName>
    </recommendedName>
</protein>
<keyword evidence="1" id="KW-0479">Metal-binding</keyword>
<sequence>MFLNTSILCQNAPVFILFLFLLVCCHPFLFHLPSSSSNHSTDYRDSMALIQFSKSPLTYSTARLSADLNMPSHKAENRKVHSMYPDHHSSVVELLKPFGIEMEFHPVDTNETPCGNRMLMKHTNIMGVFSCYNKSCSSHGWASKMVAATIRMYCRAGKGVIKHRKGEGGADKPGLYNVRVYHQRCKKCNFLSSPKLDETYAERVAYYLKMWHGVTVERPVYVRKSKAPHARQFCEGCKAGVCRYSTSLDGVSD</sequence>
<name>Q5AYG4_EMENI</name>
<dbReference type="InterPro" id="IPR027377">
    <property type="entry name" value="ZAR1/RTP1-5-like_Znf-3CxxC"/>
</dbReference>
<keyword evidence="4" id="KW-1133">Transmembrane helix</keyword>
<evidence type="ECO:0000259" key="5">
    <source>
        <dbReference type="SMART" id="SM01328"/>
    </source>
</evidence>
<feature type="domain" description="3CxxC-type" evidence="5">
    <location>
        <begin position="124"/>
        <end position="240"/>
    </location>
</feature>